<dbReference type="EMBL" id="RBQB01000338">
    <property type="protein sequence ID" value="RMO80491.1"/>
    <property type="molecule type" value="Genomic_DNA"/>
</dbReference>
<evidence type="ECO:0000256" key="4">
    <source>
        <dbReference type="ARBA" id="ARBA00022763"/>
    </source>
</evidence>
<evidence type="ECO:0000313" key="13">
    <source>
        <dbReference type="EMBL" id="RMO80491.1"/>
    </source>
</evidence>
<keyword evidence="6 9" id="KW-0238">DNA-binding</keyword>
<evidence type="ECO:0000256" key="7">
    <source>
        <dbReference type="ARBA" id="ARBA00023204"/>
    </source>
</evidence>
<dbReference type="NCBIfam" id="TIGR01070">
    <property type="entry name" value="mutS1"/>
    <property type="match status" value="1"/>
</dbReference>
<evidence type="ECO:0000256" key="2">
    <source>
        <dbReference type="ARBA" id="ARBA00021982"/>
    </source>
</evidence>
<feature type="binding site" evidence="9">
    <location>
        <begin position="682"/>
        <end position="689"/>
    </location>
    <ligand>
        <name>ATP</name>
        <dbReference type="ChEBI" id="CHEBI:30616"/>
    </ligand>
</feature>
<evidence type="ECO:0000256" key="9">
    <source>
        <dbReference type="HAMAP-Rule" id="MF_00096"/>
    </source>
</evidence>
<dbReference type="Pfam" id="PF00488">
    <property type="entry name" value="MutS_V"/>
    <property type="match status" value="1"/>
</dbReference>
<feature type="region of interest" description="Disordered" evidence="11">
    <location>
        <begin position="1"/>
        <end position="21"/>
    </location>
</feature>
<dbReference type="InterPro" id="IPR007695">
    <property type="entry name" value="DNA_mismatch_repair_MutS-lik_N"/>
</dbReference>
<organism evidence="13 14">
    <name type="scientific">Pseudomonas syringae pv. philadelphi</name>
    <dbReference type="NCBI Taxonomy" id="251706"/>
    <lineage>
        <taxon>Bacteria</taxon>
        <taxon>Pseudomonadati</taxon>
        <taxon>Pseudomonadota</taxon>
        <taxon>Gammaproteobacteria</taxon>
        <taxon>Pseudomonadales</taxon>
        <taxon>Pseudomonadaceae</taxon>
        <taxon>Pseudomonas</taxon>
    </lineage>
</organism>
<keyword evidence="5 9" id="KW-0067">ATP-binding</keyword>
<dbReference type="GO" id="GO:0030983">
    <property type="term" value="F:mismatched DNA binding"/>
    <property type="evidence" value="ECO:0007669"/>
    <property type="project" value="InterPro"/>
</dbReference>
<feature type="region of interest" description="Disordered" evidence="11">
    <location>
        <begin position="864"/>
        <end position="886"/>
    </location>
</feature>
<dbReference type="SMART" id="SM00533">
    <property type="entry name" value="MUTSd"/>
    <property type="match status" value="1"/>
</dbReference>
<dbReference type="Gene3D" id="1.10.1420.10">
    <property type="match status" value="2"/>
</dbReference>
<feature type="compositionally biased region" description="Polar residues" evidence="11">
    <location>
        <begin position="11"/>
        <end position="21"/>
    </location>
</feature>
<evidence type="ECO:0000256" key="3">
    <source>
        <dbReference type="ARBA" id="ARBA00022741"/>
    </source>
</evidence>
<dbReference type="InterPro" id="IPR036187">
    <property type="entry name" value="DNA_mismatch_repair_MutS_sf"/>
</dbReference>
<comment type="function">
    <text evidence="8 9">This protein is involved in the repair of mismatches in DNA. It is possible that it carries out the mismatch recognition step. This protein has a weak ATPase activity.</text>
</comment>
<dbReference type="GO" id="GO:0006298">
    <property type="term" value="P:mismatch repair"/>
    <property type="evidence" value="ECO:0007669"/>
    <property type="project" value="UniProtKB-UniRule"/>
</dbReference>
<evidence type="ECO:0000256" key="6">
    <source>
        <dbReference type="ARBA" id="ARBA00023125"/>
    </source>
</evidence>
<comment type="similarity">
    <text evidence="1 9 10">Belongs to the DNA mismatch repair MutS family.</text>
</comment>
<accession>A0A3M3YEC2</accession>
<dbReference type="PANTHER" id="PTHR11361:SF34">
    <property type="entry name" value="DNA MISMATCH REPAIR PROTEIN MSH1, MITOCHONDRIAL"/>
    <property type="match status" value="1"/>
</dbReference>
<dbReference type="Gene3D" id="3.30.420.110">
    <property type="entry name" value="MutS, connector domain"/>
    <property type="match status" value="1"/>
</dbReference>
<dbReference type="FunFam" id="3.40.50.300:FF:000283">
    <property type="entry name" value="DNA mismatch repair protein MutS"/>
    <property type="match status" value="1"/>
</dbReference>
<name>A0A3M3YEC2_9PSED</name>
<dbReference type="Gene3D" id="6.10.140.430">
    <property type="match status" value="1"/>
</dbReference>
<dbReference type="Gene3D" id="3.40.1170.10">
    <property type="entry name" value="DNA repair protein MutS, domain I"/>
    <property type="match status" value="1"/>
</dbReference>
<dbReference type="GO" id="GO:0140664">
    <property type="term" value="F:ATP-dependent DNA damage sensor activity"/>
    <property type="evidence" value="ECO:0007669"/>
    <property type="project" value="InterPro"/>
</dbReference>
<dbReference type="NCBIfam" id="NF003810">
    <property type="entry name" value="PRK05399.1"/>
    <property type="match status" value="1"/>
</dbReference>
<dbReference type="FunFam" id="3.40.1170.10:FF:000001">
    <property type="entry name" value="DNA mismatch repair protein MutS"/>
    <property type="match status" value="1"/>
</dbReference>
<dbReference type="PIRSF" id="PIRSF037677">
    <property type="entry name" value="DNA_mis_repair_Msh6"/>
    <property type="match status" value="1"/>
</dbReference>
<feature type="domain" description="DNA mismatch repair proteins mutS family" evidence="12">
    <location>
        <begin position="756"/>
        <end position="772"/>
    </location>
</feature>
<dbReference type="InterPro" id="IPR005748">
    <property type="entry name" value="DNA_mismatch_repair_MutS"/>
</dbReference>
<dbReference type="Pfam" id="PF05190">
    <property type="entry name" value="MutS_IV"/>
    <property type="match status" value="1"/>
</dbReference>
<dbReference type="SMART" id="SM00534">
    <property type="entry name" value="MUTSac"/>
    <property type="match status" value="1"/>
</dbReference>
<dbReference type="Pfam" id="PF05192">
    <property type="entry name" value="MutS_III"/>
    <property type="match status" value="1"/>
</dbReference>
<reference evidence="13 14" key="1">
    <citation type="submission" date="2018-08" db="EMBL/GenBank/DDBJ databases">
        <title>Recombination of ecologically and evolutionarily significant loci maintains genetic cohesion in the Pseudomonas syringae species complex.</title>
        <authorList>
            <person name="Dillon M."/>
            <person name="Thakur S."/>
            <person name="Almeida R.N.D."/>
            <person name="Weir B.S."/>
            <person name="Guttman D.S."/>
        </authorList>
    </citation>
    <scope>NUCLEOTIDE SEQUENCE [LARGE SCALE GENOMIC DNA]</scope>
    <source>
        <strain evidence="13 14">ICMP 8902</strain>
    </source>
</reference>
<dbReference type="SUPFAM" id="SSF55271">
    <property type="entry name" value="DNA repair protein MutS, domain I"/>
    <property type="match status" value="1"/>
</dbReference>
<evidence type="ECO:0000256" key="1">
    <source>
        <dbReference type="ARBA" id="ARBA00006271"/>
    </source>
</evidence>
<feature type="compositionally biased region" description="Basic and acidic residues" evidence="11">
    <location>
        <begin position="1"/>
        <end position="10"/>
    </location>
</feature>
<dbReference type="InterPro" id="IPR045076">
    <property type="entry name" value="MutS"/>
</dbReference>
<evidence type="ECO:0000256" key="8">
    <source>
        <dbReference type="ARBA" id="ARBA00024647"/>
    </source>
</evidence>
<dbReference type="InterPro" id="IPR007860">
    <property type="entry name" value="DNA_mmatch_repair_MutS_con_dom"/>
</dbReference>
<dbReference type="GO" id="GO:0005524">
    <property type="term" value="F:ATP binding"/>
    <property type="evidence" value="ECO:0007669"/>
    <property type="project" value="UniProtKB-UniRule"/>
</dbReference>
<keyword evidence="4 9" id="KW-0227">DNA damage</keyword>
<dbReference type="GO" id="GO:0003684">
    <property type="term" value="F:damaged DNA binding"/>
    <property type="evidence" value="ECO:0007669"/>
    <property type="project" value="UniProtKB-UniRule"/>
</dbReference>
<dbReference type="InterPro" id="IPR017261">
    <property type="entry name" value="DNA_mismatch_repair_MutS/MSH"/>
</dbReference>
<keyword evidence="3 9" id="KW-0547">Nucleotide-binding</keyword>
<dbReference type="Pfam" id="PF01624">
    <property type="entry name" value="MutS_I"/>
    <property type="match status" value="1"/>
</dbReference>
<dbReference type="InterPro" id="IPR007861">
    <property type="entry name" value="DNA_mismatch_repair_MutS_clamp"/>
</dbReference>
<dbReference type="InterPro" id="IPR016151">
    <property type="entry name" value="DNA_mismatch_repair_MutS_N"/>
</dbReference>
<dbReference type="InterPro" id="IPR000432">
    <property type="entry name" value="DNA_mismatch_repair_MutS_C"/>
</dbReference>
<dbReference type="SUPFAM" id="SSF48334">
    <property type="entry name" value="DNA repair protein MutS, domain III"/>
    <property type="match status" value="1"/>
</dbReference>
<dbReference type="Pfam" id="PF05188">
    <property type="entry name" value="MutS_II"/>
    <property type="match status" value="1"/>
</dbReference>
<evidence type="ECO:0000256" key="5">
    <source>
        <dbReference type="ARBA" id="ARBA00022840"/>
    </source>
</evidence>
<evidence type="ECO:0000259" key="12">
    <source>
        <dbReference type="PROSITE" id="PS00486"/>
    </source>
</evidence>
<dbReference type="CDD" id="cd03284">
    <property type="entry name" value="ABC_MutS1"/>
    <property type="match status" value="1"/>
</dbReference>
<dbReference type="InterPro" id="IPR036678">
    <property type="entry name" value="MutS_con_dom_sf"/>
</dbReference>
<sequence length="924" mass="102692">MDLHGRRETPGHQSASVMSSLQRSVVRDNLTPIANTSQTPPPFKEGTRVMPDVCLTPLKNLPKPLMNKAISDLSSHTPMMQQYWKLKNQHPDQLMFYRMGDFYEIFYEDAKKAAKLLDITLTARGQSAGQSIPMCGIPYHAAEGYLAKLVKLGESVVICEQIGDPATSKGPVDRQVVRIITPGTISDEALLDERRDNLIAAVLGDERLFGLAVLDITSGNFSVLEIKGWENLLAELERINPVELLIPDDWPQGLPAEKRRGARRRAPWDFERDSAHKSLCQQFATQDLKGFGCENLTLAIGAAGCLLSYAKETQRTALPHLRSLRHERLDDTVILDAASRRNLELDTNLSGGRDNTLQSVMDRCQTAMGTRLLTRWLNRPLRDLAVLQARQTSIGCFLERYRFEHLQPQLKEIGDIERILARIGLRNARPRDLARLRDALSALPELQQAMTDLDAPHLQQLAQTASTYPELADLLQRAINDNPPAVIRDGGVLKTGYDAELDELQSLSENAGQFLIDLEAREKARTGLSHLKVGYNRVHGYFIELPSKQAEQAPADYIRRQTLKGAERFITPELKEFEDKALSAKSRALAREKMLYEVLLEDLISHLAPLQDTAAALAELDVLSNLAERALNLDLNCPRFVAEPCMRIEQGRHPVVEQVLSTPFVANDLALDDNTRMLVITGPNMGGKSTYMRQTALIVLLAHIGSFVPAATCELSLVDRIFTRIGSSDDLAGGRSTFMVEMSETANILHNASDKSLVLMDEVGRGTSTFDGLSLAWAAAECLAQLRAYTLFATHYFELTVLPESEPLVTNVHLNATEHNERIVFLHRVLPGPASQSYGLAVAQLAGVPAKVITRAKEHLQRLETTSLPHEQPRAKPGKPAVPQQSDMFASLPHPVLDELSKIKVDDMTPRQALDLLYTLQTRL</sequence>
<evidence type="ECO:0000256" key="10">
    <source>
        <dbReference type="RuleBase" id="RU003756"/>
    </source>
</evidence>
<keyword evidence="7 9" id="KW-0234">DNA repair</keyword>
<dbReference type="PROSITE" id="PS00486">
    <property type="entry name" value="DNA_MISMATCH_REPAIR_2"/>
    <property type="match status" value="1"/>
</dbReference>
<dbReference type="SUPFAM" id="SSF53150">
    <property type="entry name" value="DNA repair protein MutS, domain II"/>
    <property type="match status" value="1"/>
</dbReference>
<dbReference type="AlphaFoldDB" id="A0A3M3YEC2"/>
<evidence type="ECO:0000256" key="11">
    <source>
        <dbReference type="SAM" id="MobiDB-lite"/>
    </source>
</evidence>
<dbReference type="Gene3D" id="3.40.50.300">
    <property type="entry name" value="P-loop containing nucleotide triphosphate hydrolases"/>
    <property type="match status" value="1"/>
</dbReference>
<dbReference type="HAMAP" id="MF_00096">
    <property type="entry name" value="MutS"/>
    <property type="match status" value="1"/>
</dbReference>
<dbReference type="PANTHER" id="PTHR11361">
    <property type="entry name" value="DNA MISMATCH REPAIR PROTEIN MUTS FAMILY MEMBER"/>
    <property type="match status" value="1"/>
</dbReference>
<dbReference type="FunFam" id="1.10.1420.10:FF:000002">
    <property type="entry name" value="DNA mismatch repair protein MutS"/>
    <property type="match status" value="1"/>
</dbReference>
<dbReference type="SUPFAM" id="SSF52540">
    <property type="entry name" value="P-loop containing nucleoside triphosphate hydrolases"/>
    <property type="match status" value="1"/>
</dbReference>
<comment type="caution">
    <text evidence="13">The sequence shown here is derived from an EMBL/GenBank/DDBJ whole genome shotgun (WGS) entry which is preliminary data.</text>
</comment>
<dbReference type="InterPro" id="IPR007696">
    <property type="entry name" value="DNA_mismatch_repair_MutS_core"/>
</dbReference>
<dbReference type="GO" id="GO:0005829">
    <property type="term" value="C:cytosol"/>
    <property type="evidence" value="ECO:0007669"/>
    <property type="project" value="TreeGrafter"/>
</dbReference>
<protein>
    <recommendedName>
        <fullName evidence="2 9">DNA mismatch repair protein MutS</fullName>
    </recommendedName>
</protein>
<evidence type="ECO:0000313" key="14">
    <source>
        <dbReference type="Proteomes" id="UP000279372"/>
    </source>
</evidence>
<gene>
    <name evidence="9" type="primary">mutS</name>
    <name evidence="13" type="ORF">ALQ33_04969</name>
</gene>
<dbReference type="Proteomes" id="UP000279372">
    <property type="component" value="Unassembled WGS sequence"/>
</dbReference>
<proteinExistence type="inferred from homology"/>
<dbReference type="InterPro" id="IPR027417">
    <property type="entry name" value="P-loop_NTPase"/>
</dbReference>